<organism evidence="10 11">
    <name type="scientific">Metallosphaera hakonensis JCM 8857 = DSM 7519</name>
    <dbReference type="NCBI Taxonomy" id="1293036"/>
    <lineage>
        <taxon>Archaea</taxon>
        <taxon>Thermoproteota</taxon>
        <taxon>Thermoprotei</taxon>
        <taxon>Sulfolobales</taxon>
        <taxon>Sulfolobaceae</taxon>
        <taxon>Metallosphaera</taxon>
    </lineage>
</organism>
<evidence type="ECO:0000256" key="3">
    <source>
        <dbReference type="ARBA" id="ARBA00022722"/>
    </source>
</evidence>
<keyword evidence="4" id="KW-0255">Endonuclease</keyword>
<keyword evidence="6" id="KW-0694">RNA-binding</keyword>
<evidence type="ECO:0000256" key="6">
    <source>
        <dbReference type="ARBA" id="ARBA00022884"/>
    </source>
</evidence>
<dbReference type="GO" id="GO:0016787">
    <property type="term" value="F:hydrolase activity"/>
    <property type="evidence" value="ECO:0007669"/>
    <property type="project" value="UniProtKB-KW"/>
</dbReference>
<proteinExistence type="inferred from homology"/>
<evidence type="ECO:0000313" key="10">
    <source>
        <dbReference type="EMBL" id="AWS00436.1"/>
    </source>
</evidence>
<dbReference type="RefSeq" id="WP_054837110.1">
    <property type="nucleotide sequence ID" value="NZ_BBBA01000024.1"/>
</dbReference>
<dbReference type="GO" id="GO:0051607">
    <property type="term" value="P:defense response to virus"/>
    <property type="evidence" value="ECO:0007669"/>
    <property type="project" value="UniProtKB-KW"/>
</dbReference>
<protein>
    <recommendedName>
        <fullName evidence="2">CRISPR system Cms endoribonuclease Csm3</fullName>
    </recommendedName>
    <alternativeName>
        <fullName evidence="8">CRISPR type III A-associated RAMP protein Csm3</fullName>
    </alternativeName>
</protein>
<dbReference type="Pfam" id="PF03787">
    <property type="entry name" value="RAMPs"/>
    <property type="match status" value="1"/>
</dbReference>
<dbReference type="PANTHER" id="PTHR35579:SF6">
    <property type="entry name" value="DUF324 DOMAIN-CONTAINING PROTEIN"/>
    <property type="match status" value="1"/>
</dbReference>
<dbReference type="GO" id="GO:0003723">
    <property type="term" value="F:RNA binding"/>
    <property type="evidence" value="ECO:0007669"/>
    <property type="project" value="UniProtKB-KW"/>
</dbReference>
<reference evidence="11" key="3">
    <citation type="submission" date="2020-03" db="EMBL/GenBank/DDBJ databases">
        <title>Sequencing and Assembly of Multiple Reported Metal-Biooxidizing Members of the Extremely Thermoacidophilic Archaeal Family Sulfolobaceae.</title>
        <authorList>
            <person name="Counts J.A."/>
            <person name="Kelly R.M."/>
        </authorList>
    </citation>
    <scope>NUCLEOTIDE SEQUENCE [LARGE SCALE GENOMIC DNA]</scope>
    <source>
        <strain evidence="11">HO1-1</strain>
    </source>
</reference>
<dbReference type="OrthoDB" id="44077at2157"/>
<sequence length="318" mass="35553">MSVNHSISLRLEKIVRLKLSMVTVTGLLISAGRILGRIGGADVESMSMERIYQCNQVEIHVRVPYIPGSSLKGRIRSLLEVALGLPLYSSDGKIWSHTLSRDVRVSLSRDDKLSVTDFVKTLINTDLDRMFGYGAFPLNEVYKQMSEKESVSLMNSLLSVLSPTSLLVEDMFPDREQICQIYNENELVTFEDFMEDKNENRIDRVTSAADPRSVTRVKPGVKFTGTLSLLVYDKNLPKVKDYLDLLVKGMILLEKTYLGASGSRGYGRVKFTNVAVSIYDPVTMAEITFKEYDSVENLSKDIGDLVKAIASQQTGVKT</sequence>
<evidence type="ECO:0000256" key="5">
    <source>
        <dbReference type="ARBA" id="ARBA00022801"/>
    </source>
</evidence>
<keyword evidence="11" id="KW-1185">Reference proteome</keyword>
<evidence type="ECO:0000256" key="7">
    <source>
        <dbReference type="ARBA" id="ARBA00023118"/>
    </source>
</evidence>
<dbReference type="InterPro" id="IPR052216">
    <property type="entry name" value="CRISPR_Csm3_endoribonuclease"/>
</dbReference>
<evidence type="ECO:0000256" key="4">
    <source>
        <dbReference type="ARBA" id="ARBA00022759"/>
    </source>
</evidence>
<dbReference type="EMBL" id="CP029287">
    <property type="protein sequence ID" value="AWS00436.1"/>
    <property type="molecule type" value="Genomic_DNA"/>
</dbReference>
<accession>A0A2U9IX08</accession>
<feature type="domain" description="CRISPR type III-associated protein" evidence="9">
    <location>
        <begin position="23"/>
        <end position="270"/>
    </location>
</feature>
<reference evidence="11" key="2">
    <citation type="submission" date="2020-03" db="EMBL/GenBank/DDBJ databases">
        <title>Complete Genome Sequences of Extremely Thermoacidophilic, Metal-Mobilizing Type-Strain Members of the Archaeal Family Sulfolobaceae: Acidianus brierleyi DSM-1651T, Acidianus sulfidivorans DSM-18786T, Metallosphaera hakonensis DSM-7519T, and Metallosphaera prunae DSM-10039T.</title>
        <authorList>
            <person name="Counts J.A."/>
            <person name="Kelly R.M."/>
        </authorList>
    </citation>
    <scope>NUCLEOTIDE SEQUENCE [LARGE SCALE GENOMIC DNA]</scope>
    <source>
        <strain evidence="11">HO1-1</strain>
    </source>
</reference>
<name>A0A2U9IX08_9CREN</name>
<dbReference type="NCBIfam" id="TIGR02582">
    <property type="entry name" value="cas7_TM1809"/>
    <property type="match status" value="1"/>
</dbReference>
<dbReference type="GO" id="GO:0004519">
    <property type="term" value="F:endonuclease activity"/>
    <property type="evidence" value="ECO:0007669"/>
    <property type="project" value="UniProtKB-KW"/>
</dbReference>
<reference evidence="10 11" key="1">
    <citation type="submission" date="2018-05" db="EMBL/GenBank/DDBJ databases">
        <title>Complete Genome Sequences of Extremely Thermoacidophilic, Metal-Mobilizing Type-Strain Members of the Archaeal Family Sulfolobaceae: Acidianus brierleyi DSM-1651T, Acidianus sulfidivorans DSM-18786T, Metallosphaera hakonensis DSM-7519T, and Metallosphaera prunae DSM-10039T.</title>
        <authorList>
            <person name="Counts J.A."/>
            <person name="Kelly R.M."/>
        </authorList>
    </citation>
    <scope>NUCLEOTIDE SEQUENCE [LARGE SCALE GENOMIC DNA]</scope>
    <source>
        <strain evidence="10 11">HO1-1</strain>
    </source>
</reference>
<dbReference type="PANTHER" id="PTHR35579">
    <property type="entry name" value="CRISPR SYSTEM CMS ENDORIBONUCLEASE CSM3"/>
    <property type="match status" value="1"/>
</dbReference>
<dbReference type="KEGG" id="mhk:DFR87_12995"/>
<evidence type="ECO:0000256" key="8">
    <source>
        <dbReference type="ARBA" id="ARBA00033183"/>
    </source>
</evidence>
<keyword evidence="3" id="KW-0540">Nuclease</keyword>
<evidence type="ECO:0000259" key="9">
    <source>
        <dbReference type="Pfam" id="PF03787"/>
    </source>
</evidence>
<keyword evidence="7" id="KW-0051">Antiviral defense</keyword>
<dbReference type="STRING" id="1293036.GCA_001315825_02413"/>
<gene>
    <name evidence="10" type="primary">csm3</name>
    <name evidence="10" type="ORF">DFR87_12995</name>
</gene>
<evidence type="ECO:0000256" key="2">
    <source>
        <dbReference type="ARBA" id="ARBA00022150"/>
    </source>
</evidence>
<dbReference type="InterPro" id="IPR013412">
    <property type="entry name" value="CRISPR-assoc_RAMP_Csm3"/>
</dbReference>
<dbReference type="AlphaFoldDB" id="A0A2U9IX08"/>
<evidence type="ECO:0000313" key="11">
    <source>
        <dbReference type="Proteomes" id="UP000247586"/>
    </source>
</evidence>
<dbReference type="Proteomes" id="UP000247586">
    <property type="component" value="Chromosome"/>
</dbReference>
<comment type="similarity">
    <text evidence="1">Belongs to the CRISPR-associated Csm3 family.</text>
</comment>
<evidence type="ECO:0000256" key="1">
    <source>
        <dbReference type="ARBA" id="ARBA00006342"/>
    </source>
</evidence>
<dbReference type="InterPro" id="IPR005537">
    <property type="entry name" value="RAMP_III_fam"/>
</dbReference>
<keyword evidence="5" id="KW-0378">Hydrolase</keyword>